<protein>
    <submittedName>
        <fullName evidence="1">Uncharacterized protein</fullName>
    </submittedName>
</protein>
<keyword evidence="2" id="KW-1185">Reference proteome</keyword>
<evidence type="ECO:0000313" key="2">
    <source>
        <dbReference type="Proteomes" id="UP000325787"/>
    </source>
</evidence>
<proteinExistence type="predicted"/>
<evidence type="ECO:0000313" key="1">
    <source>
        <dbReference type="EMBL" id="QFZ21412.1"/>
    </source>
</evidence>
<dbReference type="AlphaFoldDB" id="A0A5Q0H6S0"/>
<reference evidence="2" key="1">
    <citation type="journal article" date="2021" name="Curr. Microbiol.">
        <title>Complete genome of nocamycin-producing strain Saccharothrix syringae NRRL B-16468 reveals the biosynthetic potential for secondary metabolites.</title>
        <authorList>
            <person name="Mo X."/>
            <person name="Yang S."/>
        </authorList>
    </citation>
    <scope>NUCLEOTIDE SEQUENCE [LARGE SCALE GENOMIC DNA]</scope>
    <source>
        <strain evidence="2">ATCC 51364 / DSM 43886 / JCM 6844 / KCTC 9398 / NBRC 14523 / NRRL B-16468 / INA 2240</strain>
    </source>
</reference>
<gene>
    <name evidence="1" type="ORF">EKG83_32110</name>
</gene>
<dbReference type="KEGG" id="ssyi:EKG83_32110"/>
<dbReference type="EMBL" id="CP034550">
    <property type="protein sequence ID" value="QFZ21412.1"/>
    <property type="molecule type" value="Genomic_DNA"/>
</dbReference>
<sequence>MLHPIARRQVGQWRVRPADPAVFAAWLRERTERMTTVVDSLYATRNLTLHSGLVGDEAATPPEALVEVLARRHHDVLSRLDRHAKPGRLDFARLTSPGPEGVWRK</sequence>
<dbReference type="Proteomes" id="UP000325787">
    <property type="component" value="Chromosome"/>
</dbReference>
<dbReference type="OrthoDB" id="3698479at2"/>
<organism evidence="1 2">
    <name type="scientific">Saccharothrix syringae</name>
    <name type="common">Nocardiopsis syringae</name>
    <dbReference type="NCBI Taxonomy" id="103733"/>
    <lineage>
        <taxon>Bacteria</taxon>
        <taxon>Bacillati</taxon>
        <taxon>Actinomycetota</taxon>
        <taxon>Actinomycetes</taxon>
        <taxon>Pseudonocardiales</taxon>
        <taxon>Pseudonocardiaceae</taxon>
        <taxon>Saccharothrix</taxon>
    </lineage>
</organism>
<accession>A0A5Q0H6S0</accession>
<name>A0A5Q0H6S0_SACSY</name>